<dbReference type="InterPro" id="IPR014710">
    <property type="entry name" value="RmlC-like_jellyroll"/>
</dbReference>
<protein>
    <submittedName>
        <fullName evidence="2">Cyclic nucleotide-binding domain-containing protein</fullName>
    </submittedName>
</protein>
<dbReference type="OrthoDB" id="8589195at2"/>
<dbReference type="PROSITE" id="PS50042">
    <property type="entry name" value="CNMP_BINDING_3"/>
    <property type="match status" value="1"/>
</dbReference>
<dbReference type="InterPro" id="IPR018490">
    <property type="entry name" value="cNMP-bd_dom_sf"/>
</dbReference>
<dbReference type="EMBL" id="SACM01000001">
    <property type="protein sequence ID" value="RVT87554.1"/>
    <property type="molecule type" value="Genomic_DNA"/>
</dbReference>
<dbReference type="Pfam" id="PF00027">
    <property type="entry name" value="cNMP_binding"/>
    <property type="match status" value="1"/>
</dbReference>
<dbReference type="PANTHER" id="PTHR24567:SF74">
    <property type="entry name" value="HTH-TYPE TRANSCRIPTIONAL REGULATOR ARCR"/>
    <property type="match status" value="1"/>
</dbReference>
<dbReference type="CDD" id="cd00038">
    <property type="entry name" value="CAP_ED"/>
    <property type="match status" value="1"/>
</dbReference>
<proteinExistence type="predicted"/>
<dbReference type="GO" id="GO:0003700">
    <property type="term" value="F:DNA-binding transcription factor activity"/>
    <property type="evidence" value="ECO:0007669"/>
    <property type="project" value="TreeGrafter"/>
</dbReference>
<name>A0A3S2VHV1_9BURK</name>
<evidence type="ECO:0000259" key="1">
    <source>
        <dbReference type="PROSITE" id="PS50042"/>
    </source>
</evidence>
<dbReference type="InterPro" id="IPR050397">
    <property type="entry name" value="Env_Response_Regulators"/>
</dbReference>
<accession>A0A3S2VHV1</accession>
<dbReference type="Proteomes" id="UP000288587">
    <property type="component" value="Unassembled WGS sequence"/>
</dbReference>
<evidence type="ECO:0000313" key="2">
    <source>
        <dbReference type="EMBL" id="RVT87554.1"/>
    </source>
</evidence>
<reference evidence="2 3" key="1">
    <citation type="submission" date="2019-01" db="EMBL/GenBank/DDBJ databases">
        <authorList>
            <person name="Chen W.-M."/>
        </authorList>
    </citation>
    <scope>NUCLEOTIDE SEQUENCE [LARGE SCALE GENOMIC DNA]</scope>
    <source>
        <strain evidence="2 3">CCP-18</strain>
    </source>
</reference>
<dbReference type="GO" id="GO:0005829">
    <property type="term" value="C:cytosol"/>
    <property type="evidence" value="ECO:0007669"/>
    <property type="project" value="TreeGrafter"/>
</dbReference>
<feature type="domain" description="Cyclic nucleotide-binding" evidence="1">
    <location>
        <begin position="71"/>
        <end position="153"/>
    </location>
</feature>
<dbReference type="RefSeq" id="WP_127679836.1">
    <property type="nucleotide sequence ID" value="NZ_SACM01000001.1"/>
</dbReference>
<dbReference type="InterPro" id="IPR000595">
    <property type="entry name" value="cNMP-bd_dom"/>
</dbReference>
<dbReference type="AlphaFoldDB" id="A0A3S2VHV1"/>
<dbReference type="PANTHER" id="PTHR24567">
    <property type="entry name" value="CRP FAMILY TRANSCRIPTIONAL REGULATORY PROTEIN"/>
    <property type="match status" value="1"/>
</dbReference>
<organism evidence="2 3">
    <name type="scientific">Inhella crocodyli</name>
    <dbReference type="NCBI Taxonomy" id="2499851"/>
    <lineage>
        <taxon>Bacteria</taxon>
        <taxon>Pseudomonadati</taxon>
        <taxon>Pseudomonadota</taxon>
        <taxon>Betaproteobacteria</taxon>
        <taxon>Burkholderiales</taxon>
        <taxon>Sphaerotilaceae</taxon>
        <taxon>Inhella</taxon>
    </lineage>
</organism>
<gene>
    <name evidence="2" type="ORF">EOD73_00565</name>
</gene>
<dbReference type="Gene3D" id="2.60.120.10">
    <property type="entry name" value="Jelly Rolls"/>
    <property type="match status" value="1"/>
</dbReference>
<dbReference type="SUPFAM" id="SSF51206">
    <property type="entry name" value="cAMP-binding domain-like"/>
    <property type="match status" value="1"/>
</dbReference>
<keyword evidence="3" id="KW-1185">Reference proteome</keyword>
<dbReference type="SMART" id="SM00100">
    <property type="entry name" value="cNMP"/>
    <property type="match status" value="1"/>
</dbReference>
<evidence type="ECO:0000313" key="3">
    <source>
        <dbReference type="Proteomes" id="UP000288587"/>
    </source>
</evidence>
<sequence>MTVHPAAMRTRALEEFPVFSAQAAELLAAPNNTIPFPVEDALRLVPYLRLVEANAGTKLLVEGDRSHIGHLLLILEGSVSVDIADGGELVELAVLGAGQILGELALLDGQPRSASCTAVSTVRAAGLSRVGLQRLVAEQPAVAAKFLATLAQRTGERLRGLGDQLKMYSQLVQNQQQTIAKLQER</sequence>
<comment type="caution">
    <text evidence="2">The sequence shown here is derived from an EMBL/GenBank/DDBJ whole genome shotgun (WGS) entry which is preliminary data.</text>
</comment>